<protein>
    <recommendedName>
        <fullName evidence="4">Imelysin-like domain-containing protein</fullName>
    </recommendedName>
</protein>
<keyword evidence="2 3" id="KW-0732">Signal</keyword>
<dbReference type="PATRIC" id="fig|1230338.3.peg.467"/>
<dbReference type="GO" id="GO:0030313">
    <property type="term" value="C:cell envelope"/>
    <property type="evidence" value="ECO:0007669"/>
    <property type="project" value="UniProtKB-SubCell"/>
</dbReference>
<dbReference type="CDD" id="cd14657">
    <property type="entry name" value="Imelysin_IrpA-like"/>
    <property type="match status" value="1"/>
</dbReference>
<proteinExistence type="predicted"/>
<evidence type="ECO:0000256" key="2">
    <source>
        <dbReference type="ARBA" id="ARBA00022729"/>
    </source>
</evidence>
<dbReference type="AlphaFoldDB" id="L2F9M2"/>
<dbReference type="STRING" id="1230338.MOMA_02110"/>
<evidence type="ECO:0000256" key="3">
    <source>
        <dbReference type="SAM" id="SignalP"/>
    </source>
</evidence>
<feature type="domain" description="Imelysin-like" evidence="4">
    <location>
        <begin position="67"/>
        <end position="435"/>
    </location>
</feature>
<keyword evidence="6" id="KW-1185">Reference proteome</keyword>
<dbReference type="Pfam" id="PF09375">
    <property type="entry name" value="Peptidase_M75"/>
    <property type="match status" value="1"/>
</dbReference>
<organism evidence="5 6">
    <name type="scientific">Moraxella macacae 0408225</name>
    <dbReference type="NCBI Taxonomy" id="1230338"/>
    <lineage>
        <taxon>Bacteria</taxon>
        <taxon>Pseudomonadati</taxon>
        <taxon>Pseudomonadota</taxon>
        <taxon>Gammaproteobacteria</taxon>
        <taxon>Moraxellales</taxon>
        <taxon>Moraxellaceae</taxon>
        <taxon>Moraxella</taxon>
    </lineage>
</organism>
<feature type="chain" id="PRO_5003957815" description="Imelysin-like domain-containing protein" evidence="3">
    <location>
        <begin position="22"/>
        <end position="467"/>
    </location>
</feature>
<gene>
    <name evidence="5" type="ORF">MOMA_02110</name>
</gene>
<feature type="signal peptide" evidence="3">
    <location>
        <begin position="1"/>
        <end position="21"/>
    </location>
</feature>
<dbReference type="Gene3D" id="1.20.1420.20">
    <property type="entry name" value="M75 peptidase, HXXE motif"/>
    <property type="match status" value="1"/>
</dbReference>
<accession>L2F9M2</accession>
<dbReference type="EMBL" id="ANIN01000001">
    <property type="protein sequence ID" value="ELA09163.1"/>
    <property type="molecule type" value="Genomic_DNA"/>
</dbReference>
<sequence>MKPTKLTPLAAAFVVAATAFASFSPTHAHTAAKTANQTSVAQGFSQTANKDMQQNGKQFLQNYSNLAQKSYAASLADAKALQIAINQFAKNPTAKTLENAKQAWLKSRESYGMTEIFRLSQGPIDAEEGWVEETYGNLEGQINAWPLDEHMIDYTIDADGKRTAGNIIDGTGLFTPAGDDAKAVDITHITPDVLTELNENGGEANVTTGYHAIEFLLWGQDQDYNNFVADTVTHGAMTAGQRPLSDFTTDKYAKRRLQYLTATAQKLVDDLATVTSAWQKNGLYYQALNRQLTGKHADKNIEQEAALKDIFAGMGVFLKSELANERIAVAVLTPSEEDEHSCFSDNTHRDIMQNFEGFKNIVYGSYQGKKQDKMPLINTLNPTDKAEIDKMVASIDKRIAKIDQLAKTSMHFDYQVQPQNTAEVLNIVSLKNELRRLGDKMIDVAKTYRINLTTDDVTDQEETKIEG</sequence>
<comment type="subcellular location">
    <subcellularLocation>
        <location evidence="1">Cell envelope</location>
    </subcellularLocation>
</comment>
<comment type="caution">
    <text evidence="5">The sequence shown here is derived from an EMBL/GenBank/DDBJ whole genome shotgun (WGS) entry which is preliminary data.</text>
</comment>
<evidence type="ECO:0000259" key="4">
    <source>
        <dbReference type="Pfam" id="PF09375"/>
    </source>
</evidence>
<reference evidence="5 6" key="1">
    <citation type="journal article" date="2013" name="Genome Announc.">
        <title>Genome Sequence of Moraxella macacae 0408225, a Novel Bacterial Species Isolated from a Cynomolgus Macaque with Epistaxis.</title>
        <authorList>
            <person name="Ladner J.T."/>
            <person name="Whitehouse C.A."/>
            <person name="Koroleva G.I."/>
            <person name="Palacios G.F."/>
        </authorList>
    </citation>
    <scope>NUCLEOTIDE SEQUENCE [LARGE SCALE GENOMIC DNA]</scope>
    <source>
        <strain evidence="5 6">0408225</strain>
    </source>
</reference>
<dbReference type="Proteomes" id="UP000023795">
    <property type="component" value="Unassembled WGS sequence"/>
</dbReference>
<evidence type="ECO:0000256" key="1">
    <source>
        <dbReference type="ARBA" id="ARBA00004196"/>
    </source>
</evidence>
<dbReference type="RefSeq" id="WP_009766983.1">
    <property type="nucleotide sequence ID" value="NZ_ANIN01000001.1"/>
</dbReference>
<dbReference type="InterPro" id="IPR018976">
    <property type="entry name" value="Imelysin-like"/>
</dbReference>
<evidence type="ECO:0000313" key="5">
    <source>
        <dbReference type="EMBL" id="ELA09163.1"/>
    </source>
</evidence>
<dbReference type="InterPro" id="IPR038352">
    <property type="entry name" value="Imelysin_sf"/>
</dbReference>
<name>L2F9M2_9GAMM</name>
<evidence type="ECO:0000313" key="6">
    <source>
        <dbReference type="Proteomes" id="UP000023795"/>
    </source>
</evidence>
<dbReference type="eggNOG" id="COG3487">
    <property type="taxonomic scope" value="Bacteria"/>
</dbReference>